<name>D8MB44_BLAHO</name>
<organism evidence="8">
    <name type="scientific">Blastocystis hominis</name>
    <dbReference type="NCBI Taxonomy" id="12968"/>
    <lineage>
        <taxon>Eukaryota</taxon>
        <taxon>Sar</taxon>
        <taxon>Stramenopiles</taxon>
        <taxon>Bigyra</taxon>
        <taxon>Opalozoa</taxon>
        <taxon>Opalinata</taxon>
        <taxon>Blastocystidae</taxon>
        <taxon>Blastocystis</taxon>
    </lineage>
</organism>
<evidence type="ECO:0000256" key="2">
    <source>
        <dbReference type="ARBA" id="ARBA00010596"/>
    </source>
</evidence>
<dbReference type="GO" id="GO:0005802">
    <property type="term" value="C:trans-Golgi network"/>
    <property type="evidence" value="ECO:0007669"/>
    <property type="project" value="TreeGrafter"/>
</dbReference>
<evidence type="ECO:0000313" key="9">
    <source>
        <dbReference type="Proteomes" id="UP000008312"/>
    </source>
</evidence>
<feature type="transmembrane region" description="Helical" evidence="6">
    <location>
        <begin position="156"/>
        <end position="180"/>
    </location>
</feature>
<dbReference type="GO" id="GO:0000139">
    <property type="term" value="C:Golgi membrane"/>
    <property type="evidence" value="ECO:0007669"/>
    <property type="project" value="UniProtKB-SubCell"/>
</dbReference>
<evidence type="ECO:0000256" key="4">
    <source>
        <dbReference type="ARBA" id="ARBA00022989"/>
    </source>
</evidence>
<dbReference type="GO" id="GO:0006888">
    <property type="term" value="P:endoplasmic reticulum to Golgi vesicle-mediated transport"/>
    <property type="evidence" value="ECO:0007669"/>
    <property type="project" value="InterPro"/>
</dbReference>
<dbReference type="Pfam" id="PF04893">
    <property type="entry name" value="Yip1"/>
    <property type="match status" value="1"/>
</dbReference>
<evidence type="ECO:0000256" key="6">
    <source>
        <dbReference type="RuleBase" id="RU361264"/>
    </source>
</evidence>
<dbReference type="EMBL" id="FN668690">
    <property type="protein sequence ID" value="CBK25283.2"/>
    <property type="molecule type" value="Genomic_DNA"/>
</dbReference>
<dbReference type="GeneID" id="24921892"/>
<dbReference type="InterPro" id="IPR045231">
    <property type="entry name" value="Yip1/4-like"/>
</dbReference>
<dbReference type="AlphaFoldDB" id="D8MB44"/>
<dbReference type="RefSeq" id="XP_012899331.1">
    <property type="nucleotide sequence ID" value="XM_013043877.1"/>
</dbReference>
<dbReference type="PANTHER" id="PTHR21236:SF1">
    <property type="entry name" value="PROTEIN YIPF6"/>
    <property type="match status" value="1"/>
</dbReference>
<dbReference type="PANTHER" id="PTHR21236">
    <property type="entry name" value="GOLGI MEMBRANE PROTEIN YIP1"/>
    <property type="match status" value="1"/>
</dbReference>
<keyword evidence="9" id="KW-1185">Reference proteome</keyword>
<dbReference type="Proteomes" id="UP000008312">
    <property type="component" value="Unassembled WGS sequence"/>
</dbReference>
<comment type="caution">
    <text evidence="6">Lacks conserved residue(s) required for the propagation of feature annotation.</text>
</comment>
<accession>D8MB44</accession>
<dbReference type="OrthoDB" id="411251at2759"/>
<protein>
    <recommendedName>
        <fullName evidence="6">Protein YIPF</fullName>
    </recommendedName>
</protein>
<comment type="subcellular location">
    <subcellularLocation>
        <location evidence="6">Golgi apparatus membrane</location>
        <topology evidence="6">Multi-pass membrane protein</topology>
    </subcellularLocation>
    <subcellularLocation>
        <location evidence="1">Membrane</location>
        <topology evidence="1">Multi-pass membrane protein</topology>
    </subcellularLocation>
</comment>
<evidence type="ECO:0000256" key="5">
    <source>
        <dbReference type="ARBA" id="ARBA00023136"/>
    </source>
</evidence>
<gene>
    <name evidence="8" type="ORF">GSBLH_T00004895001</name>
</gene>
<sequence length="279" mass="31648">MYPDTLDEPVLMTFKRDAHIILAKLRIVFFANLTKPEIRKDMEESDLWGPLLISIGIAILMEPISFSNNSAVLLILQWLGAILLTVNCKLLGCNVSYVQMFSNIGYASFPIFLHSCVHWLIHARPINFLIGLSASVWSLRTISAFLSIHIDNRRRVLILFPCLLYMFFISFANICFVCCIQQPTQKQIALPFPSSLSRSCSPPLHFASFPATTSSNCEAVSILFFTHPPFSTPSHRRRVFKPSIPAVHTHKIRLISTHHLVLPTHHAFPFSLLPYTQCK</sequence>
<feature type="transmembrane region" description="Helical" evidence="6">
    <location>
        <begin position="104"/>
        <end position="121"/>
    </location>
</feature>
<dbReference type="FunCoup" id="D8MB44">
    <property type="interactions" value="116"/>
</dbReference>
<evidence type="ECO:0000256" key="3">
    <source>
        <dbReference type="ARBA" id="ARBA00022692"/>
    </source>
</evidence>
<feature type="transmembrane region" description="Helical" evidence="6">
    <location>
        <begin position="47"/>
        <end position="64"/>
    </location>
</feature>
<dbReference type="InParanoid" id="D8MB44"/>
<proteinExistence type="inferred from homology"/>
<keyword evidence="4 6" id="KW-1133">Transmembrane helix</keyword>
<dbReference type="InterPro" id="IPR006977">
    <property type="entry name" value="Yip1_dom"/>
</dbReference>
<evidence type="ECO:0000313" key="8">
    <source>
        <dbReference type="EMBL" id="CBK25283.2"/>
    </source>
</evidence>
<keyword evidence="5 6" id="KW-0472">Membrane</keyword>
<reference evidence="8" key="1">
    <citation type="submission" date="2010-02" db="EMBL/GenBank/DDBJ databases">
        <title>Sequencing and annotation of the Blastocystis hominis genome.</title>
        <authorList>
            <person name="Wincker P."/>
        </authorList>
    </citation>
    <scope>NUCLEOTIDE SEQUENCE</scope>
    <source>
        <strain evidence="8">Singapore isolate B</strain>
    </source>
</reference>
<comment type="similarity">
    <text evidence="2 6">Belongs to the YIP1 family.</text>
</comment>
<evidence type="ECO:0000256" key="1">
    <source>
        <dbReference type="ARBA" id="ARBA00004141"/>
    </source>
</evidence>
<feature type="transmembrane region" description="Helical" evidence="6">
    <location>
        <begin position="71"/>
        <end position="92"/>
    </location>
</feature>
<keyword evidence="3 6" id="KW-0812">Transmembrane</keyword>
<evidence type="ECO:0000259" key="7">
    <source>
        <dbReference type="Pfam" id="PF04893"/>
    </source>
</evidence>
<feature type="domain" description="Yip1" evidence="7">
    <location>
        <begin position="37"/>
        <end position="169"/>
    </location>
</feature>